<feature type="compositionally biased region" description="Basic and acidic residues" evidence="1">
    <location>
        <begin position="408"/>
        <end position="417"/>
    </location>
</feature>
<evidence type="ECO:0000313" key="4">
    <source>
        <dbReference type="Proteomes" id="UP000008370"/>
    </source>
</evidence>
<feature type="region of interest" description="Disordered" evidence="1">
    <location>
        <begin position="1"/>
        <end position="54"/>
    </location>
</feature>
<keyword evidence="2" id="KW-0472">Membrane</keyword>
<dbReference type="AlphaFoldDB" id="K5VSI0"/>
<dbReference type="STRING" id="650164.K5VSI0"/>
<gene>
    <name evidence="3" type="ORF">PHACADRAFT_166893</name>
</gene>
<dbReference type="InParanoid" id="K5VSI0"/>
<dbReference type="Proteomes" id="UP000008370">
    <property type="component" value="Unassembled WGS sequence"/>
</dbReference>
<dbReference type="EMBL" id="JH930480">
    <property type="protein sequence ID" value="EKM49524.1"/>
    <property type="molecule type" value="Genomic_DNA"/>
</dbReference>
<evidence type="ECO:0000313" key="3">
    <source>
        <dbReference type="EMBL" id="EKM49524.1"/>
    </source>
</evidence>
<evidence type="ECO:0000256" key="2">
    <source>
        <dbReference type="SAM" id="Phobius"/>
    </source>
</evidence>
<dbReference type="OrthoDB" id="2278929at2759"/>
<keyword evidence="4" id="KW-1185">Reference proteome</keyword>
<proteinExistence type="predicted"/>
<protein>
    <submittedName>
        <fullName evidence="3">Uncharacterized protein</fullName>
    </submittedName>
</protein>
<keyword evidence="2" id="KW-1133">Transmembrane helix</keyword>
<name>K5VSI0_PHACS</name>
<reference evidence="3 4" key="1">
    <citation type="journal article" date="2012" name="BMC Genomics">
        <title>Comparative genomics of the white-rot fungi, Phanerochaete carnosa and P. chrysosporium, to elucidate the genetic basis of the distinct wood types they colonize.</title>
        <authorList>
            <person name="Suzuki H."/>
            <person name="MacDonald J."/>
            <person name="Syed K."/>
            <person name="Salamov A."/>
            <person name="Hori C."/>
            <person name="Aerts A."/>
            <person name="Henrissat B."/>
            <person name="Wiebenga A."/>
            <person name="vanKuyk P.A."/>
            <person name="Barry K."/>
            <person name="Lindquist E."/>
            <person name="LaButti K."/>
            <person name="Lapidus A."/>
            <person name="Lucas S."/>
            <person name="Coutinho P."/>
            <person name="Gong Y."/>
            <person name="Samejima M."/>
            <person name="Mahadevan R."/>
            <person name="Abou-Zaid M."/>
            <person name="de Vries R.P."/>
            <person name="Igarashi K."/>
            <person name="Yadav J.S."/>
            <person name="Grigoriev I.V."/>
            <person name="Master E.R."/>
        </authorList>
    </citation>
    <scope>NUCLEOTIDE SEQUENCE [LARGE SCALE GENOMIC DNA]</scope>
    <source>
        <strain evidence="3 4">HHB-10118-sp</strain>
    </source>
</reference>
<dbReference type="RefSeq" id="XP_007401592.1">
    <property type="nucleotide sequence ID" value="XM_007401530.1"/>
</dbReference>
<dbReference type="KEGG" id="pco:PHACADRAFT_166893"/>
<dbReference type="GeneID" id="18909359"/>
<feature type="compositionally biased region" description="Basic residues" evidence="1">
    <location>
        <begin position="29"/>
        <end position="38"/>
    </location>
</feature>
<feature type="transmembrane region" description="Helical" evidence="2">
    <location>
        <begin position="264"/>
        <end position="286"/>
    </location>
</feature>
<evidence type="ECO:0000256" key="1">
    <source>
        <dbReference type="SAM" id="MobiDB-lite"/>
    </source>
</evidence>
<keyword evidence="2" id="KW-0812">Transmembrane</keyword>
<sequence>MLNPTRDRQAPWPQRTPSPAPAPIPSSSRIRKGRRRSLSGHVDRQIDSRDGGDVIPDEAAVQTCAEAAEEQCQFFSGNNVISCFPNSSTVVPQHQFSSFVWNTRLPTLTQTNLVNIYLLSATEQGPSHNDIILQWNNVGNPQGQAGLQLAQVNDSWWGDRGNEWNGSDLPFLFQWAVTPASQTLDENVTLQPIFTGLRKFLSSTLIPRTCSHQLPETTFADSVVASMSSTSAAAAASSASAASAAAGAGSGNVQDNGGSSFPHWAIAVIVILGFLALLASGILTFFMMRRLRRRRQTNLSHRGSMGSSTPMMRNAEAGEPTSPVIASAFGAAASNQRPGSPEIHDGASTVSRGSDAAFLSGADAAVMANAFRTALRKPNFAGRPEEEGESPESDPLNAGGDPGLINRELAEEGRDIRSVGSSRGVRVETLSDAADDRDTVHDFPR</sequence>
<accession>K5VSI0</accession>
<feature type="compositionally biased region" description="Pro residues" evidence="1">
    <location>
        <begin position="14"/>
        <end position="24"/>
    </location>
</feature>
<dbReference type="HOGENOM" id="CLU_036920_0_0_1"/>
<organism evidence="3 4">
    <name type="scientific">Phanerochaete carnosa (strain HHB-10118-sp)</name>
    <name type="common">White-rot fungus</name>
    <name type="synonym">Peniophora carnosa</name>
    <dbReference type="NCBI Taxonomy" id="650164"/>
    <lineage>
        <taxon>Eukaryota</taxon>
        <taxon>Fungi</taxon>
        <taxon>Dikarya</taxon>
        <taxon>Basidiomycota</taxon>
        <taxon>Agaricomycotina</taxon>
        <taxon>Agaricomycetes</taxon>
        <taxon>Polyporales</taxon>
        <taxon>Phanerochaetaceae</taxon>
        <taxon>Phanerochaete</taxon>
    </lineage>
</organism>
<feature type="compositionally biased region" description="Basic and acidic residues" evidence="1">
    <location>
        <begin position="41"/>
        <end position="52"/>
    </location>
</feature>
<feature type="region of interest" description="Disordered" evidence="1">
    <location>
        <begin position="381"/>
        <end position="445"/>
    </location>
</feature>
<feature type="compositionally biased region" description="Basic and acidic residues" evidence="1">
    <location>
        <begin position="434"/>
        <end position="445"/>
    </location>
</feature>